<dbReference type="AlphaFoldDB" id="Q5KIS0"/>
<dbReference type="PANTHER" id="PTHR15741">
    <property type="entry name" value="BASIC HELIX-LOOP-HELIX ZIP TRANSCRIPTION FACTOR"/>
    <property type="match status" value="1"/>
</dbReference>
<feature type="region of interest" description="Disordered" evidence="6">
    <location>
        <begin position="119"/>
        <end position="180"/>
    </location>
</feature>
<evidence type="ECO:0000256" key="2">
    <source>
        <dbReference type="ARBA" id="ARBA00023015"/>
    </source>
</evidence>
<dbReference type="GO" id="GO:0000981">
    <property type="term" value="F:DNA-binding transcription factor activity, RNA polymerase II-specific"/>
    <property type="evidence" value="ECO:0000318"/>
    <property type="project" value="GO_Central"/>
</dbReference>
<feature type="compositionally biased region" description="Low complexity" evidence="6">
    <location>
        <begin position="163"/>
        <end position="177"/>
    </location>
</feature>
<dbReference type="KEGG" id="cne:CND01980"/>
<accession>Q5KIS0</accession>
<dbReference type="SUPFAM" id="SSF47459">
    <property type="entry name" value="HLH, helix-loop-helix DNA-binding domain"/>
    <property type="match status" value="1"/>
</dbReference>
<keyword evidence="5" id="KW-0539">Nucleus</keyword>
<protein>
    <submittedName>
        <fullName evidence="8">Expressed protein</fullName>
    </submittedName>
</protein>
<keyword evidence="3" id="KW-0238">DNA-binding</keyword>
<dbReference type="InParanoid" id="Q5KIS0"/>
<keyword evidence="9" id="KW-1185">Reference proteome</keyword>
<dbReference type="SMART" id="SM00353">
    <property type="entry name" value="HLH"/>
    <property type="match status" value="1"/>
</dbReference>
<reference evidence="8 9" key="1">
    <citation type="journal article" date="2005" name="Science">
        <title>The genome of the basidiomycetous yeast and human pathogen Cryptococcus neoformans.</title>
        <authorList>
            <person name="Loftus B.J."/>
            <person name="Fung E."/>
            <person name="Roncaglia P."/>
            <person name="Rowley D."/>
            <person name="Amedeo P."/>
            <person name="Bruno D."/>
            <person name="Vamathevan J."/>
            <person name="Miranda M."/>
            <person name="Anderson I.J."/>
            <person name="Fraser J.A."/>
            <person name="Allen J.E."/>
            <person name="Bosdet I.E."/>
            <person name="Brent M.R."/>
            <person name="Chiu R."/>
            <person name="Doering T.L."/>
            <person name="Donlin M.J."/>
            <person name="D'Souza C.A."/>
            <person name="Fox D.S."/>
            <person name="Grinberg V."/>
            <person name="Fu J."/>
            <person name="Fukushima M."/>
            <person name="Haas B.J."/>
            <person name="Huang J.C."/>
            <person name="Janbon G."/>
            <person name="Jones S.J."/>
            <person name="Koo H.L."/>
            <person name="Krzywinski M.I."/>
            <person name="Kwon-Chung J.K."/>
            <person name="Lengeler K.B."/>
            <person name="Maiti R."/>
            <person name="Marra M.A."/>
            <person name="Marra R.E."/>
            <person name="Mathewson C.A."/>
            <person name="Mitchell T.G."/>
            <person name="Pertea M."/>
            <person name="Riggs F.R."/>
            <person name="Salzberg S.L."/>
            <person name="Schein J.E."/>
            <person name="Shvartsbeyn A."/>
            <person name="Shin H."/>
            <person name="Shumway M."/>
            <person name="Specht C.A."/>
            <person name="Suh B.B."/>
            <person name="Tenney A."/>
            <person name="Utterback T.R."/>
            <person name="Wickes B.L."/>
            <person name="Wortman J.R."/>
            <person name="Wye N.H."/>
            <person name="Kronstad J.W."/>
            <person name="Lodge J.K."/>
            <person name="Heitman J."/>
            <person name="Davis R.W."/>
            <person name="Fraser C.M."/>
            <person name="Hyman R.W."/>
        </authorList>
    </citation>
    <scope>NUCLEOTIDE SEQUENCE [LARGE SCALE GENOMIC DNA]</scope>
    <source>
        <strain evidence="9">JEC21 / ATCC MYA-565</strain>
    </source>
</reference>
<evidence type="ECO:0000259" key="7">
    <source>
        <dbReference type="PROSITE" id="PS50888"/>
    </source>
</evidence>
<dbReference type="Gene3D" id="4.10.280.10">
    <property type="entry name" value="Helix-loop-helix DNA-binding domain"/>
    <property type="match status" value="1"/>
</dbReference>
<dbReference type="Pfam" id="PF00010">
    <property type="entry name" value="HLH"/>
    <property type="match status" value="1"/>
</dbReference>
<dbReference type="PANTHER" id="PTHR15741:SF27">
    <property type="entry name" value="TRANSCRIPTION FACTOR AP-4"/>
    <property type="match status" value="1"/>
</dbReference>
<dbReference type="PROSITE" id="PS50888">
    <property type="entry name" value="BHLH"/>
    <property type="match status" value="1"/>
</dbReference>
<organism evidence="8 9">
    <name type="scientific">Cryptococcus deneoformans (strain JEC21 / ATCC MYA-565)</name>
    <name type="common">Cryptococcus neoformans var. neoformans serotype D</name>
    <dbReference type="NCBI Taxonomy" id="214684"/>
    <lineage>
        <taxon>Eukaryota</taxon>
        <taxon>Fungi</taxon>
        <taxon>Dikarya</taxon>
        <taxon>Basidiomycota</taxon>
        <taxon>Agaricomycotina</taxon>
        <taxon>Tremellomycetes</taxon>
        <taxon>Tremellales</taxon>
        <taxon>Cryptococcaceae</taxon>
        <taxon>Cryptococcus</taxon>
        <taxon>Cryptococcus neoformans species complex</taxon>
    </lineage>
</organism>
<dbReference type="GO" id="GO:0000978">
    <property type="term" value="F:RNA polymerase II cis-regulatory region sequence-specific DNA binding"/>
    <property type="evidence" value="ECO:0000318"/>
    <property type="project" value="GO_Central"/>
</dbReference>
<dbReference type="VEuPathDB" id="FungiDB:CND01980"/>
<feature type="compositionally biased region" description="Basic and acidic residues" evidence="6">
    <location>
        <begin position="57"/>
        <end position="67"/>
    </location>
</feature>
<dbReference type="OrthoDB" id="5778525at2759"/>
<dbReference type="RefSeq" id="XP_024512723.1">
    <property type="nucleotide sequence ID" value="XM_024656988.1"/>
</dbReference>
<evidence type="ECO:0000256" key="4">
    <source>
        <dbReference type="ARBA" id="ARBA00023163"/>
    </source>
</evidence>
<dbReference type="GeneID" id="3257421"/>
<accession>Q55TL5</accession>
<dbReference type="InterPro" id="IPR011598">
    <property type="entry name" value="bHLH_dom"/>
</dbReference>
<dbReference type="InterPro" id="IPR036638">
    <property type="entry name" value="HLH_DNA-bd_sf"/>
</dbReference>
<dbReference type="PaxDb" id="214684-Q5KIS0"/>
<comment type="subcellular location">
    <subcellularLocation>
        <location evidence="1">Nucleus</location>
    </subcellularLocation>
</comment>
<feature type="region of interest" description="Disordered" evidence="6">
    <location>
        <begin position="227"/>
        <end position="304"/>
    </location>
</feature>
<evidence type="ECO:0000256" key="3">
    <source>
        <dbReference type="ARBA" id="ARBA00023125"/>
    </source>
</evidence>
<gene>
    <name evidence="8" type="ordered locus">CND01980</name>
</gene>
<feature type="compositionally biased region" description="Polar residues" evidence="6">
    <location>
        <begin position="231"/>
        <end position="246"/>
    </location>
</feature>
<feature type="domain" description="BHLH" evidence="7">
    <location>
        <begin position="291"/>
        <end position="341"/>
    </location>
</feature>
<dbReference type="GO" id="GO:0046983">
    <property type="term" value="F:protein dimerization activity"/>
    <property type="evidence" value="ECO:0007669"/>
    <property type="project" value="InterPro"/>
</dbReference>
<dbReference type="GO" id="GO:0006357">
    <property type="term" value="P:regulation of transcription by RNA polymerase II"/>
    <property type="evidence" value="ECO:0000318"/>
    <property type="project" value="GO_Central"/>
</dbReference>
<evidence type="ECO:0000313" key="8">
    <source>
        <dbReference type="EMBL" id="AAW43121.2"/>
    </source>
</evidence>
<dbReference type="HOGENOM" id="CLU_725660_0_0_1"/>
<keyword evidence="2" id="KW-0805">Transcription regulation</keyword>
<dbReference type="GO" id="GO:0005634">
    <property type="term" value="C:nucleus"/>
    <property type="evidence" value="ECO:0007669"/>
    <property type="project" value="UniProtKB-SubCell"/>
</dbReference>
<evidence type="ECO:0000256" key="1">
    <source>
        <dbReference type="ARBA" id="ARBA00004123"/>
    </source>
</evidence>
<name>Q5KIS0_CRYD1</name>
<dbReference type="EMBL" id="AE017344">
    <property type="protein sequence ID" value="AAW43121.2"/>
    <property type="molecule type" value="Genomic_DNA"/>
</dbReference>
<dbReference type="Proteomes" id="UP000002149">
    <property type="component" value="Chromosome 4"/>
</dbReference>
<evidence type="ECO:0000313" key="9">
    <source>
        <dbReference type="Proteomes" id="UP000002149"/>
    </source>
</evidence>
<sequence length="387" mass="42442">MPNIDFNLKTHDNAFENDDVFDSSFSFMNIDTSMDYYLASPPEGAKSPGTSGNQPHEGAKEPSDDRFSLSPLTMNDQAMQPLDISNTVYSYPPYALTYQHQQAIGITGANIGSHHPVIYQPYRPGTSGDFTKRPLRSPESPSLSSSPHGSIESSRLSFSAPNAASPSLVSPGSLSGSIPDPSPTHSYAGYHAPFYSSAPSVGMPGTGMSRGNISPTGPGLSMVAGFPYPTSMVSQQQGSETGPMRSQRSRTRGKKVKEEDVDDDDDDHSSKGLGLTNEHEDRVPVSNKREDVRRARIESEQRRRDELREGFKRLKDALPITNQRSSKSSLLDRSVAHIQAIEGANRYLLAQLEEQQKECAKLREILHGEVMQRNVSDSPDQPGQRHH</sequence>
<feature type="compositionally biased region" description="Low complexity" evidence="6">
    <location>
        <begin position="137"/>
        <end position="154"/>
    </location>
</feature>
<proteinExistence type="predicted"/>
<feature type="compositionally biased region" description="Basic and acidic residues" evidence="6">
    <location>
        <begin position="277"/>
        <end position="304"/>
    </location>
</feature>
<evidence type="ECO:0000256" key="5">
    <source>
        <dbReference type="ARBA" id="ARBA00023242"/>
    </source>
</evidence>
<keyword evidence="4" id="KW-0804">Transcription</keyword>
<dbReference type="InterPro" id="IPR052207">
    <property type="entry name" value="Max-like/E-box_TFs"/>
</dbReference>
<dbReference type="eggNOG" id="ENOG502SFZ4">
    <property type="taxonomic scope" value="Eukaryota"/>
</dbReference>
<evidence type="ECO:0000256" key="6">
    <source>
        <dbReference type="SAM" id="MobiDB-lite"/>
    </source>
</evidence>
<feature type="region of interest" description="Disordered" evidence="6">
    <location>
        <begin position="39"/>
        <end position="71"/>
    </location>
</feature>